<reference evidence="4 5" key="1">
    <citation type="submission" date="2022-03" db="EMBL/GenBank/DDBJ databases">
        <authorList>
            <person name="Macdonald S."/>
            <person name="Ahmed S."/>
            <person name="Newling K."/>
        </authorList>
    </citation>
    <scope>NUCLEOTIDE SEQUENCE [LARGE SCALE GENOMIC DNA]</scope>
</reference>
<name>A0ABC8JVN2_ERUVS</name>
<dbReference type="PANTHER" id="PTHR31374:SF199">
    <property type="entry name" value="SMALL AUXIN-UP RNA-RELATED"/>
    <property type="match status" value="1"/>
</dbReference>
<keyword evidence="2" id="KW-0217">Developmental protein</keyword>
<dbReference type="Proteomes" id="UP001642260">
    <property type="component" value="Unassembled WGS sequence"/>
</dbReference>
<dbReference type="EMBL" id="CAKOAT010142932">
    <property type="protein sequence ID" value="CAH8340273.1"/>
    <property type="molecule type" value="Genomic_DNA"/>
</dbReference>
<evidence type="ECO:0000313" key="5">
    <source>
        <dbReference type="Proteomes" id="UP001642260"/>
    </source>
</evidence>
<keyword evidence="5" id="KW-1185">Reference proteome</keyword>
<evidence type="ECO:0000256" key="3">
    <source>
        <dbReference type="ARBA" id="ARBA00022604"/>
    </source>
</evidence>
<dbReference type="InterPro" id="IPR003676">
    <property type="entry name" value="SAUR_fam"/>
</dbReference>
<sequence>MMESPIMKTWRKIKTFGQTRSSTTASFTKSKSWNGAAYLEGTKNSESIGKIKKNCFTVYVGPAKQRIVVKMKLLNHPLFKNLLEDAEKEYGYRRDGPIVLPCEVDFFFKVLADMKSDVYGNDCDEDDDGLITPPICGFGSPSMRRNRSYKLLRSPSLFKLNRF</sequence>
<dbReference type="Pfam" id="PF02519">
    <property type="entry name" value="Auxin_inducible"/>
    <property type="match status" value="1"/>
</dbReference>
<evidence type="ECO:0000256" key="2">
    <source>
        <dbReference type="ARBA" id="ARBA00022473"/>
    </source>
</evidence>
<proteinExistence type="inferred from homology"/>
<comment type="similarity">
    <text evidence="1">Belongs to the ARG7 family.</text>
</comment>
<organism evidence="4 5">
    <name type="scientific">Eruca vesicaria subsp. sativa</name>
    <name type="common">Garden rocket</name>
    <name type="synonym">Eruca sativa</name>
    <dbReference type="NCBI Taxonomy" id="29727"/>
    <lineage>
        <taxon>Eukaryota</taxon>
        <taxon>Viridiplantae</taxon>
        <taxon>Streptophyta</taxon>
        <taxon>Embryophyta</taxon>
        <taxon>Tracheophyta</taxon>
        <taxon>Spermatophyta</taxon>
        <taxon>Magnoliopsida</taxon>
        <taxon>eudicotyledons</taxon>
        <taxon>Gunneridae</taxon>
        <taxon>Pentapetalae</taxon>
        <taxon>rosids</taxon>
        <taxon>malvids</taxon>
        <taxon>Brassicales</taxon>
        <taxon>Brassicaceae</taxon>
        <taxon>Brassiceae</taxon>
        <taxon>Eruca</taxon>
    </lineage>
</organism>
<keyword evidence="3" id="KW-0341">Growth regulation</keyword>
<accession>A0ABC8JVN2</accession>
<evidence type="ECO:0000313" key="4">
    <source>
        <dbReference type="EMBL" id="CAH8340273.1"/>
    </source>
</evidence>
<protein>
    <submittedName>
        <fullName evidence="4">Uncharacterized protein</fullName>
    </submittedName>
</protein>
<dbReference type="PANTHER" id="PTHR31374">
    <property type="entry name" value="AUXIN-INDUCED PROTEIN-LIKE-RELATED"/>
    <property type="match status" value="1"/>
</dbReference>
<comment type="caution">
    <text evidence="4">The sequence shown here is derived from an EMBL/GenBank/DDBJ whole genome shotgun (WGS) entry which is preliminary data.</text>
</comment>
<gene>
    <name evidence="4" type="ORF">ERUC_LOCUS15359</name>
</gene>
<evidence type="ECO:0000256" key="1">
    <source>
        <dbReference type="ARBA" id="ARBA00006974"/>
    </source>
</evidence>
<dbReference type="AlphaFoldDB" id="A0ABC8JVN2"/>